<dbReference type="PANTHER" id="PTHR11439">
    <property type="entry name" value="GAG-POL-RELATED RETROTRANSPOSON"/>
    <property type="match status" value="1"/>
</dbReference>
<dbReference type="CDD" id="cd09272">
    <property type="entry name" value="RNase_HI_RT_Ty1"/>
    <property type="match status" value="1"/>
</dbReference>
<dbReference type="AlphaFoldDB" id="A0AA39VM28"/>
<comment type="caution">
    <text evidence="2">The sequence shown here is derived from an EMBL/GenBank/DDBJ whole genome shotgun (WGS) entry which is preliminary data.</text>
</comment>
<proteinExistence type="predicted"/>
<evidence type="ECO:0000259" key="1">
    <source>
        <dbReference type="Pfam" id="PF07727"/>
    </source>
</evidence>
<feature type="domain" description="Reverse transcriptase Ty1/copia-type" evidence="1">
    <location>
        <begin position="1"/>
        <end position="143"/>
    </location>
</feature>
<sequence length="396" mass="44346">MAQPPGFTDTVYPSHVCRLKKAIYGLKQAPRAWYTELKQYLLLSGFVNSKSDSSLFIYNSNGCVVFLLVNVDDIILTGSDPLVVDRFILALAHRFSIKDLGHLSYFLGVEVLESSHGLFLSQRKYVTDILLRTKMLNAKPVQTQLPTDQPIKLLDGTSLTDATEYRQVIGALQYLSFTRPDIAFAVNKLAQFMHRPTTGHWSLTKRLLRYLKGTIGHGLVLRRDSPITLHAFSDADWAGNHDDRTSTSAYVLFLGSNAVSWCSRKQKSVARSSTEAEYRSVALATTEVIWLSSLLQELLVQPTTPPTIFCDNIGATYLCSNPVFHSRMKHIAIDFHFVSERVQCGQLRVSHVASADQLADSLTKPLSRTRFASLRSKIGVSEMPTILRGRIKDTYT</sequence>
<dbReference type="SUPFAM" id="SSF56672">
    <property type="entry name" value="DNA/RNA polymerases"/>
    <property type="match status" value="1"/>
</dbReference>
<organism evidence="2 3">
    <name type="scientific">Acer saccharum</name>
    <name type="common">Sugar maple</name>
    <dbReference type="NCBI Taxonomy" id="4024"/>
    <lineage>
        <taxon>Eukaryota</taxon>
        <taxon>Viridiplantae</taxon>
        <taxon>Streptophyta</taxon>
        <taxon>Embryophyta</taxon>
        <taxon>Tracheophyta</taxon>
        <taxon>Spermatophyta</taxon>
        <taxon>Magnoliopsida</taxon>
        <taxon>eudicotyledons</taxon>
        <taxon>Gunneridae</taxon>
        <taxon>Pentapetalae</taxon>
        <taxon>rosids</taxon>
        <taxon>malvids</taxon>
        <taxon>Sapindales</taxon>
        <taxon>Sapindaceae</taxon>
        <taxon>Hippocastanoideae</taxon>
        <taxon>Acereae</taxon>
        <taxon>Acer</taxon>
    </lineage>
</organism>
<name>A0AA39VM28_ACESA</name>
<keyword evidence="3" id="KW-1185">Reference proteome</keyword>
<accession>A0AA39VM28</accession>
<dbReference type="Pfam" id="PF07727">
    <property type="entry name" value="RVT_2"/>
    <property type="match status" value="1"/>
</dbReference>
<evidence type="ECO:0000313" key="2">
    <source>
        <dbReference type="EMBL" id="KAK0591174.1"/>
    </source>
</evidence>
<dbReference type="Proteomes" id="UP001168877">
    <property type="component" value="Unassembled WGS sequence"/>
</dbReference>
<dbReference type="InterPro" id="IPR013103">
    <property type="entry name" value="RVT_2"/>
</dbReference>
<dbReference type="EMBL" id="JAUESC010000381">
    <property type="protein sequence ID" value="KAK0591174.1"/>
    <property type="molecule type" value="Genomic_DNA"/>
</dbReference>
<evidence type="ECO:0000313" key="3">
    <source>
        <dbReference type="Proteomes" id="UP001168877"/>
    </source>
</evidence>
<reference evidence="2" key="2">
    <citation type="submission" date="2023-06" db="EMBL/GenBank/DDBJ databases">
        <authorList>
            <person name="Swenson N.G."/>
            <person name="Wegrzyn J.L."/>
            <person name="Mcevoy S.L."/>
        </authorList>
    </citation>
    <scope>NUCLEOTIDE SEQUENCE</scope>
    <source>
        <strain evidence="2">NS2018</strain>
        <tissue evidence="2">Leaf</tissue>
    </source>
</reference>
<dbReference type="PANTHER" id="PTHR11439:SF450">
    <property type="entry name" value="REVERSE TRANSCRIPTASE TY1_COPIA-TYPE DOMAIN-CONTAINING PROTEIN"/>
    <property type="match status" value="1"/>
</dbReference>
<dbReference type="InterPro" id="IPR043502">
    <property type="entry name" value="DNA/RNA_pol_sf"/>
</dbReference>
<gene>
    <name evidence="2" type="ORF">LWI29_036520</name>
</gene>
<protein>
    <recommendedName>
        <fullName evidence="1">Reverse transcriptase Ty1/copia-type domain-containing protein</fullName>
    </recommendedName>
</protein>
<reference evidence="2" key="1">
    <citation type="journal article" date="2022" name="Plant J.">
        <title>Strategies of tolerance reflected in two North American maple genomes.</title>
        <authorList>
            <person name="McEvoy S.L."/>
            <person name="Sezen U.U."/>
            <person name="Trouern-Trend A."/>
            <person name="McMahon S.M."/>
            <person name="Schaberg P.G."/>
            <person name="Yang J."/>
            <person name="Wegrzyn J.L."/>
            <person name="Swenson N.G."/>
        </authorList>
    </citation>
    <scope>NUCLEOTIDE SEQUENCE</scope>
    <source>
        <strain evidence="2">NS2018</strain>
    </source>
</reference>